<comment type="caution">
    <text evidence="1">The sequence shown here is derived from an EMBL/GenBank/DDBJ whole genome shotgun (WGS) entry which is preliminary data.</text>
</comment>
<protein>
    <submittedName>
        <fullName evidence="1">Uncharacterized protein</fullName>
    </submittedName>
</protein>
<dbReference type="Proteomes" id="UP001258315">
    <property type="component" value="Unassembled WGS sequence"/>
</dbReference>
<dbReference type="EMBL" id="JAVLVU010000001">
    <property type="protein sequence ID" value="MDT3402505.1"/>
    <property type="molecule type" value="Genomic_DNA"/>
</dbReference>
<sequence length="120" mass="14733">MKKLFNSGDIVRIRLIEDVNGFEFQTVELVTMKDYANSLTYKAYNQSIELYDYKWWEVQRFGKKYYYRKRIKRDISPVVKEKFNGTWIDILKYIVEKWKDVAVLLIMVYEVFKELFLLFK</sequence>
<reference evidence="2" key="1">
    <citation type="submission" date="2023-07" db="EMBL/GenBank/DDBJ databases">
        <title>Functional and genomic diversity of the sorghum phyllosphere microbiome.</title>
        <authorList>
            <person name="Shade A."/>
        </authorList>
    </citation>
    <scope>NUCLEOTIDE SEQUENCE [LARGE SCALE GENOMIC DNA]</scope>
    <source>
        <strain evidence="2">SORGH_AS_0422</strain>
    </source>
</reference>
<accession>A0ABU3GS84</accession>
<name>A0ABU3GS84_9SPHI</name>
<organism evidence="1 2">
    <name type="scientific">Mucilaginibacter terrae</name>
    <dbReference type="NCBI Taxonomy" id="1955052"/>
    <lineage>
        <taxon>Bacteria</taxon>
        <taxon>Pseudomonadati</taxon>
        <taxon>Bacteroidota</taxon>
        <taxon>Sphingobacteriia</taxon>
        <taxon>Sphingobacteriales</taxon>
        <taxon>Sphingobacteriaceae</taxon>
        <taxon>Mucilaginibacter</taxon>
    </lineage>
</organism>
<proteinExistence type="predicted"/>
<gene>
    <name evidence="1" type="ORF">QE417_001577</name>
</gene>
<dbReference type="RefSeq" id="WP_311949047.1">
    <property type="nucleotide sequence ID" value="NZ_JAVLVU010000001.1"/>
</dbReference>
<evidence type="ECO:0000313" key="1">
    <source>
        <dbReference type="EMBL" id="MDT3402505.1"/>
    </source>
</evidence>
<keyword evidence="2" id="KW-1185">Reference proteome</keyword>
<evidence type="ECO:0000313" key="2">
    <source>
        <dbReference type="Proteomes" id="UP001258315"/>
    </source>
</evidence>